<comment type="caution">
    <text evidence="1">The sequence shown here is derived from an EMBL/GenBank/DDBJ whole genome shotgun (WGS) entry which is preliminary data.</text>
</comment>
<accession>A0A3M7Q420</accession>
<reference evidence="1 2" key="1">
    <citation type="journal article" date="2018" name="Sci. Rep.">
        <title>Genomic signatures of local adaptation to the degree of environmental predictability in rotifers.</title>
        <authorList>
            <person name="Franch-Gras L."/>
            <person name="Hahn C."/>
            <person name="Garcia-Roger E.M."/>
            <person name="Carmona M.J."/>
            <person name="Serra M."/>
            <person name="Gomez A."/>
        </authorList>
    </citation>
    <scope>NUCLEOTIDE SEQUENCE [LARGE SCALE GENOMIC DNA]</scope>
    <source>
        <strain evidence="1">HYR1</strain>
    </source>
</reference>
<name>A0A3M7Q420_BRAPC</name>
<keyword evidence="2" id="KW-1185">Reference proteome</keyword>
<sequence>MLDLGFTLKVVNTRLRHPSCFTSVVFVDIFSIYMCQRSAGTVFEATLAVLPVFSNKSKSNRFEFLVEFCSMLLDLIGNKFDIWFCAGC</sequence>
<evidence type="ECO:0000313" key="1">
    <source>
        <dbReference type="EMBL" id="RNA06157.1"/>
    </source>
</evidence>
<evidence type="ECO:0000313" key="2">
    <source>
        <dbReference type="Proteomes" id="UP000276133"/>
    </source>
</evidence>
<protein>
    <submittedName>
        <fullName evidence="1">Uncharacterized protein</fullName>
    </submittedName>
</protein>
<organism evidence="1 2">
    <name type="scientific">Brachionus plicatilis</name>
    <name type="common">Marine rotifer</name>
    <name type="synonym">Brachionus muelleri</name>
    <dbReference type="NCBI Taxonomy" id="10195"/>
    <lineage>
        <taxon>Eukaryota</taxon>
        <taxon>Metazoa</taxon>
        <taxon>Spiralia</taxon>
        <taxon>Gnathifera</taxon>
        <taxon>Rotifera</taxon>
        <taxon>Eurotatoria</taxon>
        <taxon>Monogononta</taxon>
        <taxon>Pseudotrocha</taxon>
        <taxon>Ploima</taxon>
        <taxon>Brachionidae</taxon>
        <taxon>Brachionus</taxon>
    </lineage>
</organism>
<dbReference type="AlphaFoldDB" id="A0A3M7Q420"/>
<proteinExistence type="predicted"/>
<dbReference type="EMBL" id="REGN01007477">
    <property type="protein sequence ID" value="RNA06157.1"/>
    <property type="molecule type" value="Genomic_DNA"/>
</dbReference>
<dbReference type="Proteomes" id="UP000276133">
    <property type="component" value="Unassembled WGS sequence"/>
</dbReference>
<gene>
    <name evidence="1" type="ORF">BpHYR1_044754</name>
</gene>